<dbReference type="AlphaFoldDB" id="A0A5B7G5X6"/>
<evidence type="ECO:0000256" key="1">
    <source>
        <dbReference type="SAM" id="MobiDB-lite"/>
    </source>
</evidence>
<name>A0A5B7G5X6_PORTR</name>
<keyword evidence="3" id="KW-1185">Reference proteome</keyword>
<reference evidence="2 3" key="1">
    <citation type="submission" date="2019-05" db="EMBL/GenBank/DDBJ databases">
        <title>Another draft genome of Portunus trituberculatus and its Hox gene families provides insights of decapod evolution.</title>
        <authorList>
            <person name="Jeong J.-H."/>
            <person name="Song I."/>
            <person name="Kim S."/>
            <person name="Choi T."/>
            <person name="Kim D."/>
            <person name="Ryu S."/>
            <person name="Kim W."/>
        </authorList>
    </citation>
    <scope>NUCLEOTIDE SEQUENCE [LARGE SCALE GENOMIC DNA]</scope>
    <source>
        <tissue evidence="2">Muscle</tissue>
    </source>
</reference>
<proteinExistence type="predicted"/>
<comment type="caution">
    <text evidence="2">The sequence shown here is derived from an EMBL/GenBank/DDBJ whole genome shotgun (WGS) entry which is preliminary data.</text>
</comment>
<organism evidence="2 3">
    <name type="scientific">Portunus trituberculatus</name>
    <name type="common">Swimming crab</name>
    <name type="synonym">Neptunus trituberculatus</name>
    <dbReference type="NCBI Taxonomy" id="210409"/>
    <lineage>
        <taxon>Eukaryota</taxon>
        <taxon>Metazoa</taxon>
        <taxon>Ecdysozoa</taxon>
        <taxon>Arthropoda</taxon>
        <taxon>Crustacea</taxon>
        <taxon>Multicrustacea</taxon>
        <taxon>Malacostraca</taxon>
        <taxon>Eumalacostraca</taxon>
        <taxon>Eucarida</taxon>
        <taxon>Decapoda</taxon>
        <taxon>Pleocyemata</taxon>
        <taxon>Brachyura</taxon>
        <taxon>Eubrachyura</taxon>
        <taxon>Portunoidea</taxon>
        <taxon>Portunidae</taxon>
        <taxon>Portuninae</taxon>
        <taxon>Portunus</taxon>
    </lineage>
</organism>
<evidence type="ECO:0000313" key="2">
    <source>
        <dbReference type="EMBL" id="MPC52875.1"/>
    </source>
</evidence>
<protein>
    <submittedName>
        <fullName evidence="2">Uncharacterized protein</fullName>
    </submittedName>
</protein>
<dbReference type="EMBL" id="VSRR010011216">
    <property type="protein sequence ID" value="MPC52875.1"/>
    <property type="molecule type" value="Genomic_DNA"/>
</dbReference>
<gene>
    <name evidence="2" type="ORF">E2C01_046754</name>
</gene>
<sequence>MSWLPTATKTSASSGIAKSFWKRATYSTNSSGWHHLPSSNRSPVPGKSTSSLITVAEVQYMLMNCKYSTSMSGS</sequence>
<accession>A0A5B7G5X6</accession>
<feature type="region of interest" description="Disordered" evidence="1">
    <location>
        <begin position="28"/>
        <end position="48"/>
    </location>
</feature>
<evidence type="ECO:0000313" key="3">
    <source>
        <dbReference type="Proteomes" id="UP000324222"/>
    </source>
</evidence>
<dbReference type="Proteomes" id="UP000324222">
    <property type="component" value="Unassembled WGS sequence"/>
</dbReference>